<dbReference type="InterPro" id="IPR005704">
    <property type="entry name" value="Ribosomal_uS3_bac-typ"/>
</dbReference>
<dbReference type="NCBIfam" id="TIGR01009">
    <property type="entry name" value="rpsC_bact"/>
    <property type="match status" value="1"/>
</dbReference>
<dbReference type="InterPro" id="IPR001351">
    <property type="entry name" value="Ribosomal_uS3_C"/>
</dbReference>
<protein>
    <recommendedName>
        <fullName evidence="4">Small ribosomal subunit protein uS3c</fullName>
    </recommendedName>
</protein>
<evidence type="ECO:0000259" key="6">
    <source>
        <dbReference type="Pfam" id="PF00189"/>
    </source>
</evidence>
<dbReference type="Gene3D" id="3.30.1140.32">
    <property type="entry name" value="Ribosomal protein S3, C-terminal domain"/>
    <property type="match status" value="1"/>
</dbReference>
<evidence type="ECO:0000256" key="5">
    <source>
        <dbReference type="RuleBase" id="RU003624"/>
    </source>
</evidence>
<feature type="domain" description="Small ribosomal subunit protein uS3 C-terminal" evidence="6">
    <location>
        <begin position="161"/>
        <end position="219"/>
    </location>
</feature>
<evidence type="ECO:0000256" key="3">
    <source>
        <dbReference type="ARBA" id="ARBA00023274"/>
    </source>
</evidence>
<dbReference type="GO" id="GO:0003735">
    <property type="term" value="F:structural constituent of ribosome"/>
    <property type="evidence" value="ECO:0007669"/>
    <property type="project" value="InterPro"/>
</dbReference>
<evidence type="ECO:0000256" key="4">
    <source>
        <dbReference type="ARBA" id="ARBA00035154"/>
    </source>
</evidence>
<dbReference type="PANTHER" id="PTHR11760:SF19">
    <property type="entry name" value="SMALL RIBOSOMAL SUBUNIT PROTEIN US3C"/>
    <property type="match status" value="1"/>
</dbReference>
<geneLocation type="mitochondrion" evidence="7"/>
<dbReference type="PANTHER" id="PTHR11760">
    <property type="entry name" value="30S/40S RIBOSOMAL PROTEIN S3"/>
    <property type="match status" value="1"/>
</dbReference>
<dbReference type="GO" id="GO:0022627">
    <property type="term" value="C:cytosolic small ribosomal subunit"/>
    <property type="evidence" value="ECO:0007669"/>
    <property type="project" value="TreeGrafter"/>
</dbReference>
<keyword evidence="7" id="KW-0496">Mitochondrion</keyword>
<name>A0A0B5GWA4_THETB</name>
<keyword evidence="2 5" id="KW-0689">Ribosomal protein</keyword>
<dbReference type="SUPFAM" id="SSF54814">
    <property type="entry name" value="Prokaryotic type KH domain (KH-domain type II)"/>
    <property type="match status" value="1"/>
</dbReference>
<dbReference type="EMBL" id="KP165389">
    <property type="protein sequence ID" value="AJF36632.1"/>
    <property type="molecule type" value="Genomic_DNA"/>
</dbReference>
<dbReference type="InterPro" id="IPR018280">
    <property type="entry name" value="Ribosomal_uS3_CS"/>
</dbReference>
<dbReference type="InterPro" id="IPR036419">
    <property type="entry name" value="Ribosomal_S3_C_sf"/>
</dbReference>
<gene>
    <name evidence="7" type="primary">rps3</name>
</gene>
<dbReference type="GO" id="GO:0003723">
    <property type="term" value="F:RNA binding"/>
    <property type="evidence" value="ECO:0007669"/>
    <property type="project" value="InterPro"/>
</dbReference>
<evidence type="ECO:0000256" key="2">
    <source>
        <dbReference type="ARBA" id="ARBA00022980"/>
    </source>
</evidence>
<dbReference type="RefSeq" id="YP_009121389.1">
    <property type="nucleotide sequence ID" value="NC_026452.1"/>
</dbReference>
<dbReference type="InterPro" id="IPR015946">
    <property type="entry name" value="KH_dom-like_a/b"/>
</dbReference>
<dbReference type="GO" id="GO:0005739">
    <property type="term" value="C:mitochondrion"/>
    <property type="evidence" value="ECO:0007669"/>
    <property type="project" value="UniProtKB-SubCell"/>
</dbReference>
<keyword evidence="3 5" id="KW-0687">Ribonucleoprotein</keyword>
<dbReference type="GeneID" id="23454391"/>
<accession>A0A0B5GWA4</accession>
<dbReference type="GO" id="GO:0006412">
    <property type="term" value="P:translation"/>
    <property type="evidence" value="ECO:0007669"/>
    <property type="project" value="InterPro"/>
</dbReference>
<dbReference type="Pfam" id="PF00189">
    <property type="entry name" value="Ribosomal_S3_C"/>
    <property type="match status" value="1"/>
</dbReference>
<dbReference type="AlphaFoldDB" id="A0A0B5GWA4"/>
<reference evidence="7" key="1">
    <citation type="journal article" date="2014" name="Nucleic Acids Res.">
        <title>Widespread occurrence of organelle genome-encoded 5S rRNAs including permuted molecules.</title>
        <authorList>
            <person name="Valach M."/>
            <person name="Burger G."/>
            <person name="Gray M.W."/>
            <person name="Lang B.F."/>
        </authorList>
    </citation>
    <scope>NUCLEOTIDE SEQUENCE</scope>
    <source>
        <strain evidence="7">ATCC 50062</strain>
    </source>
</reference>
<dbReference type="SUPFAM" id="SSF54821">
    <property type="entry name" value="Ribosomal protein S3 C-terminal domain"/>
    <property type="match status" value="1"/>
</dbReference>
<evidence type="ECO:0000256" key="1">
    <source>
        <dbReference type="ARBA" id="ARBA00010761"/>
    </source>
</evidence>
<organism evidence="7">
    <name type="scientific">Thecamonas trahens</name>
    <name type="common">Flagellate</name>
    <name type="synonym">Amastigomonas trahens</name>
    <dbReference type="NCBI Taxonomy" id="529818"/>
    <lineage>
        <taxon>Eukaryota</taxon>
        <taxon>Apusozoa</taxon>
        <taxon>Apusomonadida</taxon>
        <taxon>Apusomonadidae</taxon>
        <taxon>Thecamonas</taxon>
    </lineage>
</organism>
<proteinExistence type="inferred from homology"/>
<dbReference type="PROSITE" id="PS00548">
    <property type="entry name" value="RIBOSOMAL_S3"/>
    <property type="match status" value="1"/>
</dbReference>
<comment type="similarity">
    <text evidence="1 5">Belongs to the universal ribosomal protein uS3 family.</text>
</comment>
<sequence length="223" mass="25668">MGHQNHATGLRTAITKNWSSKWSTSLNNKEQYQFLLEQDLLIKEFIKSFCSTNNLNLGPVFIKRSQNNLFVFIGLQFDNTNKNKNSINKDLFTKELKVKLEQFTESKTHIFISSINNELYNAKLLSNFIADNLTKLRNYSSIFQSILRNLNINKGSIKLQRAIQGIKVHLSGRLNGVDRARTVKFNWGSLPLNTLKTKIEFAKNTAYTKYGTIGIKVWIAFKK</sequence>
<dbReference type="InterPro" id="IPR057258">
    <property type="entry name" value="Ribosomal_uS3"/>
</dbReference>
<dbReference type="InterPro" id="IPR009019">
    <property type="entry name" value="KH_sf_prok-type"/>
</dbReference>
<dbReference type="Gene3D" id="3.30.300.20">
    <property type="match status" value="1"/>
</dbReference>
<evidence type="ECO:0000313" key="7">
    <source>
        <dbReference type="EMBL" id="AJF36632.1"/>
    </source>
</evidence>